<gene>
    <name evidence="1" type="ORF">S2091_0590</name>
</gene>
<dbReference type="AlphaFoldDB" id="A0A2S9H3P2"/>
<dbReference type="EMBL" id="PUGF01000002">
    <property type="protein sequence ID" value="PRC94587.1"/>
    <property type="molecule type" value="Genomic_DNA"/>
</dbReference>
<proteinExistence type="predicted"/>
<accession>A0A2S9H3P2</accession>
<name>A0A2S9H3P2_9BURK</name>
<comment type="caution">
    <text evidence="1">The sequence shown here is derived from an EMBL/GenBank/DDBJ whole genome shotgun (WGS) entry which is preliminary data.</text>
</comment>
<reference evidence="1 2" key="1">
    <citation type="submission" date="2018-02" db="EMBL/GenBank/DDBJ databases">
        <title>Solimicrobium silvestre gen. nov., sp. nov., isolated from alpine forest soil.</title>
        <authorList>
            <person name="Margesin R."/>
            <person name="Albuquerque L."/>
            <person name="Zhang D.-C."/>
            <person name="Froufe H.J.C."/>
            <person name="Severino R."/>
            <person name="Roxo I."/>
            <person name="Egas C."/>
            <person name="Da Costa M.S."/>
        </authorList>
    </citation>
    <scope>NUCLEOTIDE SEQUENCE [LARGE SCALE GENOMIC DNA]</scope>
    <source>
        <strain evidence="1 2">S20-91</strain>
    </source>
</reference>
<organism evidence="1 2">
    <name type="scientific">Solimicrobium silvestre</name>
    <dbReference type="NCBI Taxonomy" id="2099400"/>
    <lineage>
        <taxon>Bacteria</taxon>
        <taxon>Pseudomonadati</taxon>
        <taxon>Pseudomonadota</taxon>
        <taxon>Betaproteobacteria</taxon>
        <taxon>Burkholderiales</taxon>
        <taxon>Oxalobacteraceae</taxon>
        <taxon>Solimicrobium</taxon>
    </lineage>
</organism>
<protein>
    <submittedName>
        <fullName evidence="1">Uncharacterized protein</fullName>
    </submittedName>
</protein>
<evidence type="ECO:0000313" key="2">
    <source>
        <dbReference type="Proteomes" id="UP000237839"/>
    </source>
</evidence>
<evidence type="ECO:0000313" key="1">
    <source>
        <dbReference type="EMBL" id="PRC94587.1"/>
    </source>
</evidence>
<keyword evidence="2" id="KW-1185">Reference proteome</keyword>
<dbReference type="Proteomes" id="UP000237839">
    <property type="component" value="Unassembled WGS sequence"/>
</dbReference>
<sequence length="48" mass="5376">MRVNALEKMGGPEALQLQVMLCAQTFEFDNLRCSHNLTKSGHVLGNWS</sequence>